<dbReference type="Gene3D" id="1.10.10.10">
    <property type="entry name" value="Winged helix-like DNA-binding domain superfamily/Winged helix DNA-binding domain"/>
    <property type="match status" value="1"/>
</dbReference>
<dbReference type="PANTHER" id="PTHR35807">
    <property type="entry name" value="TRANSCRIPTIONAL REGULATOR REDD-RELATED"/>
    <property type="match status" value="1"/>
</dbReference>
<dbReference type="PROSITE" id="PS51755">
    <property type="entry name" value="OMPR_PHOB"/>
    <property type="match status" value="1"/>
</dbReference>
<dbReference type="Gene3D" id="1.25.40.10">
    <property type="entry name" value="Tetratricopeptide repeat domain"/>
    <property type="match status" value="1"/>
</dbReference>
<sequence length="253" mass="27360">MALFRVLGPLRVGPDATNSQPGRPSERALLGGLLFHANRFVSKARLAEFIWTVPPSSADANIRTYAAFVRRSLDDAAPGLSARLETRRGAGGAYRLAVADDEFDAAVFRALADEGRSRLTAGDPSGAVTRLRRALSIWTGPAGEDLPDTSAVRACVADLEDRRTRAREDLAEALVALGDPAAAVADLQLLASRNPLRERPVHLLMSALYTDGEPAEAVAAYHRHRRTLRDETGCDPSPRLQASYVRMLRHAST</sequence>
<keyword evidence="3 5" id="KW-0238">DNA-binding</keyword>
<evidence type="ECO:0000259" key="6">
    <source>
        <dbReference type="PROSITE" id="PS51755"/>
    </source>
</evidence>
<keyword evidence="8" id="KW-1185">Reference proteome</keyword>
<feature type="DNA-binding region" description="OmpR/PhoB-type" evidence="5">
    <location>
        <begin position="1"/>
        <end position="96"/>
    </location>
</feature>
<dbReference type="Proteomes" id="UP000604117">
    <property type="component" value="Unassembled WGS sequence"/>
</dbReference>
<dbReference type="InterPro" id="IPR005158">
    <property type="entry name" value="BTAD"/>
</dbReference>
<dbReference type="Pfam" id="PF03704">
    <property type="entry name" value="BTAD"/>
    <property type="match status" value="1"/>
</dbReference>
<dbReference type="SUPFAM" id="SSF48452">
    <property type="entry name" value="TPR-like"/>
    <property type="match status" value="1"/>
</dbReference>
<evidence type="ECO:0000256" key="2">
    <source>
        <dbReference type="ARBA" id="ARBA00023015"/>
    </source>
</evidence>
<evidence type="ECO:0000313" key="8">
    <source>
        <dbReference type="Proteomes" id="UP000604117"/>
    </source>
</evidence>
<evidence type="ECO:0000256" key="3">
    <source>
        <dbReference type="ARBA" id="ARBA00023125"/>
    </source>
</evidence>
<feature type="domain" description="OmpR/PhoB-type" evidence="6">
    <location>
        <begin position="1"/>
        <end position="96"/>
    </location>
</feature>
<dbReference type="SUPFAM" id="SSF46894">
    <property type="entry name" value="C-terminal effector domain of the bipartite response regulators"/>
    <property type="match status" value="1"/>
</dbReference>
<evidence type="ECO:0000256" key="5">
    <source>
        <dbReference type="PROSITE-ProRule" id="PRU01091"/>
    </source>
</evidence>
<reference evidence="7 8" key="1">
    <citation type="submission" date="2021-01" db="EMBL/GenBank/DDBJ databases">
        <title>Whole genome shotgun sequence of Asanoa siamensis NBRC 107932.</title>
        <authorList>
            <person name="Komaki H."/>
            <person name="Tamura T."/>
        </authorList>
    </citation>
    <scope>NUCLEOTIDE SEQUENCE [LARGE SCALE GENOMIC DNA]</scope>
    <source>
        <strain evidence="7 8">NBRC 107932</strain>
    </source>
</reference>
<name>A0ABQ4CVC7_9ACTN</name>
<evidence type="ECO:0000256" key="4">
    <source>
        <dbReference type="ARBA" id="ARBA00023163"/>
    </source>
</evidence>
<keyword evidence="2" id="KW-0805">Transcription regulation</keyword>
<keyword evidence="4" id="KW-0804">Transcription</keyword>
<dbReference type="SMART" id="SM01043">
    <property type="entry name" value="BTAD"/>
    <property type="match status" value="1"/>
</dbReference>
<evidence type="ECO:0000256" key="1">
    <source>
        <dbReference type="ARBA" id="ARBA00005820"/>
    </source>
</evidence>
<comment type="caution">
    <text evidence="7">The sequence shown here is derived from an EMBL/GenBank/DDBJ whole genome shotgun (WGS) entry which is preliminary data.</text>
</comment>
<dbReference type="RefSeq" id="WP_203716117.1">
    <property type="nucleotide sequence ID" value="NZ_BONE01000040.1"/>
</dbReference>
<protein>
    <recommendedName>
        <fullName evidence="6">OmpR/PhoB-type domain-containing protein</fullName>
    </recommendedName>
</protein>
<accession>A0ABQ4CVC7</accession>
<organism evidence="7 8">
    <name type="scientific">Asanoa siamensis</name>
    <dbReference type="NCBI Taxonomy" id="926357"/>
    <lineage>
        <taxon>Bacteria</taxon>
        <taxon>Bacillati</taxon>
        <taxon>Actinomycetota</taxon>
        <taxon>Actinomycetes</taxon>
        <taxon>Micromonosporales</taxon>
        <taxon>Micromonosporaceae</taxon>
        <taxon>Asanoa</taxon>
    </lineage>
</organism>
<dbReference type="InterPro" id="IPR011990">
    <property type="entry name" value="TPR-like_helical_dom_sf"/>
</dbReference>
<comment type="similarity">
    <text evidence="1">Belongs to the AfsR/DnrI/RedD regulatory family.</text>
</comment>
<gene>
    <name evidence="7" type="ORF">Asi02nite_47600</name>
</gene>
<dbReference type="InterPro" id="IPR036388">
    <property type="entry name" value="WH-like_DNA-bd_sf"/>
</dbReference>
<dbReference type="InterPro" id="IPR051677">
    <property type="entry name" value="AfsR-DnrI-RedD_regulator"/>
</dbReference>
<proteinExistence type="inferred from homology"/>
<dbReference type="InterPro" id="IPR001867">
    <property type="entry name" value="OmpR/PhoB-type_DNA-bd"/>
</dbReference>
<dbReference type="CDD" id="cd15831">
    <property type="entry name" value="BTAD"/>
    <property type="match status" value="1"/>
</dbReference>
<evidence type="ECO:0000313" key="7">
    <source>
        <dbReference type="EMBL" id="GIF75242.1"/>
    </source>
</evidence>
<dbReference type="EMBL" id="BONE01000040">
    <property type="protein sequence ID" value="GIF75242.1"/>
    <property type="molecule type" value="Genomic_DNA"/>
</dbReference>
<dbReference type="InterPro" id="IPR016032">
    <property type="entry name" value="Sig_transdc_resp-reg_C-effctor"/>
</dbReference>
<dbReference type="Pfam" id="PF00486">
    <property type="entry name" value="Trans_reg_C"/>
    <property type="match status" value="1"/>
</dbReference>
<dbReference type="PANTHER" id="PTHR35807:SF1">
    <property type="entry name" value="TRANSCRIPTIONAL REGULATOR REDD"/>
    <property type="match status" value="1"/>
</dbReference>